<keyword evidence="2" id="KW-1185">Reference proteome</keyword>
<comment type="caution">
    <text evidence="1">The sequence shown here is derived from an EMBL/GenBank/DDBJ whole genome shotgun (WGS) entry which is preliminary data.</text>
</comment>
<reference evidence="1 2" key="1">
    <citation type="journal article" date="2019" name="Int. J. Syst. Evol. Microbiol.">
        <title>The Global Catalogue of Microorganisms (GCM) 10K type strain sequencing project: providing services to taxonomists for standard genome sequencing and annotation.</title>
        <authorList>
            <consortium name="The Broad Institute Genomics Platform"/>
            <consortium name="The Broad Institute Genome Sequencing Center for Infectious Disease"/>
            <person name="Wu L."/>
            <person name="Ma J."/>
        </authorList>
    </citation>
    <scope>NUCLEOTIDE SEQUENCE [LARGE SCALE GENOMIC DNA]</scope>
    <source>
        <strain evidence="1 2">JCM 13318</strain>
    </source>
</reference>
<dbReference type="EMBL" id="BAAALX010000010">
    <property type="protein sequence ID" value="GAA1518118.1"/>
    <property type="molecule type" value="Genomic_DNA"/>
</dbReference>
<protein>
    <submittedName>
        <fullName evidence="1">Uncharacterized protein</fullName>
    </submittedName>
</protein>
<proteinExistence type="predicted"/>
<accession>A0ABN2AGN8</accession>
<name>A0ABN2AGN8_9MICO</name>
<gene>
    <name evidence="1" type="ORF">GCM10009690_21480</name>
</gene>
<sequence>MKGIADWEVAMVEAWDVAAAGRLAAVPTVSANAAAAAVTAIARRRRGWLWPVCPDLVRLFSFMVCAFLC</sequence>
<evidence type="ECO:0000313" key="2">
    <source>
        <dbReference type="Proteomes" id="UP001500177"/>
    </source>
</evidence>
<organism evidence="1 2">
    <name type="scientific">Brevibacterium permense</name>
    <dbReference type="NCBI Taxonomy" id="234834"/>
    <lineage>
        <taxon>Bacteria</taxon>
        <taxon>Bacillati</taxon>
        <taxon>Actinomycetota</taxon>
        <taxon>Actinomycetes</taxon>
        <taxon>Micrococcales</taxon>
        <taxon>Brevibacteriaceae</taxon>
        <taxon>Brevibacterium</taxon>
    </lineage>
</organism>
<dbReference type="Proteomes" id="UP001500177">
    <property type="component" value="Unassembled WGS sequence"/>
</dbReference>
<evidence type="ECO:0000313" key="1">
    <source>
        <dbReference type="EMBL" id="GAA1518118.1"/>
    </source>
</evidence>